<evidence type="ECO:0000256" key="5">
    <source>
        <dbReference type="HAMAP-Rule" id="MF_00373"/>
    </source>
</evidence>
<dbReference type="InterPro" id="IPR050096">
    <property type="entry name" value="Bacterial_rp_bL28"/>
</dbReference>
<evidence type="ECO:0000256" key="4">
    <source>
        <dbReference type="ARBA" id="ARBA00035174"/>
    </source>
</evidence>
<name>A0A1G1Y5V1_9BACT</name>
<accession>A0A1G1Y5V1</accession>
<evidence type="ECO:0000256" key="1">
    <source>
        <dbReference type="ARBA" id="ARBA00008760"/>
    </source>
</evidence>
<comment type="similarity">
    <text evidence="1 5">Belongs to the bacterial ribosomal protein bL28 family.</text>
</comment>
<dbReference type="PANTHER" id="PTHR39080:SF1">
    <property type="entry name" value="LARGE RIBOSOMAL SUBUNIT PROTEIN BL28A"/>
    <property type="match status" value="1"/>
</dbReference>
<proteinExistence type="inferred from homology"/>
<keyword evidence="3 5" id="KW-0687">Ribonucleoprotein</keyword>
<dbReference type="EMBL" id="MHIF01000051">
    <property type="protein sequence ID" value="OGY46937.1"/>
    <property type="molecule type" value="Genomic_DNA"/>
</dbReference>
<comment type="caution">
    <text evidence="6">The sequence shown here is derived from an EMBL/GenBank/DDBJ whole genome shotgun (WGS) entry which is preliminary data.</text>
</comment>
<dbReference type="PANTHER" id="PTHR39080">
    <property type="entry name" value="50S RIBOSOMAL PROTEIN L28"/>
    <property type="match status" value="1"/>
</dbReference>
<dbReference type="Pfam" id="PF00830">
    <property type="entry name" value="Ribosomal_L28"/>
    <property type="match status" value="1"/>
</dbReference>
<reference evidence="6 7" key="1">
    <citation type="journal article" date="2016" name="Nat. Commun.">
        <title>Thousands of microbial genomes shed light on interconnected biogeochemical processes in an aquifer system.</title>
        <authorList>
            <person name="Anantharaman K."/>
            <person name="Brown C.T."/>
            <person name="Hug L.A."/>
            <person name="Sharon I."/>
            <person name="Castelle C.J."/>
            <person name="Probst A.J."/>
            <person name="Thomas B.C."/>
            <person name="Singh A."/>
            <person name="Wilkins M.J."/>
            <person name="Karaoz U."/>
            <person name="Brodie E.L."/>
            <person name="Williams K.H."/>
            <person name="Hubbard S.S."/>
            <person name="Banfield J.F."/>
        </authorList>
    </citation>
    <scope>NUCLEOTIDE SEQUENCE [LARGE SCALE GENOMIC DNA]</scope>
</reference>
<keyword evidence="2 5" id="KW-0689">Ribosomal protein</keyword>
<dbReference type="NCBIfam" id="TIGR00009">
    <property type="entry name" value="L28"/>
    <property type="match status" value="1"/>
</dbReference>
<dbReference type="GO" id="GO:0005840">
    <property type="term" value="C:ribosome"/>
    <property type="evidence" value="ECO:0007669"/>
    <property type="project" value="UniProtKB-KW"/>
</dbReference>
<dbReference type="HAMAP" id="MF_00373">
    <property type="entry name" value="Ribosomal_bL28"/>
    <property type="match status" value="1"/>
</dbReference>
<evidence type="ECO:0000256" key="3">
    <source>
        <dbReference type="ARBA" id="ARBA00023274"/>
    </source>
</evidence>
<dbReference type="GO" id="GO:0003735">
    <property type="term" value="F:structural constituent of ribosome"/>
    <property type="evidence" value="ECO:0007669"/>
    <property type="project" value="InterPro"/>
</dbReference>
<evidence type="ECO:0000313" key="7">
    <source>
        <dbReference type="Proteomes" id="UP000178432"/>
    </source>
</evidence>
<dbReference type="GO" id="GO:0006412">
    <property type="term" value="P:translation"/>
    <property type="evidence" value="ECO:0007669"/>
    <property type="project" value="UniProtKB-UniRule"/>
</dbReference>
<dbReference type="InterPro" id="IPR034704">
    <property type="entry name" value="Ribosomal_bL28/bL31-like_sf"/>
</dbReference>
<dbReference type="SUPFAM" id="SSF143800">
    <property type="entry name" value="L28p-like"/>
    <property type="match status" value="1"/>
</dbReference>
<evidence type="ECO:0000256" key="2">
    <source>
        <dbReference type="ARBA" id="ARBA00022980"/>
    </source>
</evidence>
<dbReference type="Gene3D" id="2.30.170.40">
    <property type="entry name" value="Ribosomal protein L28/L24"/>
    <property type="match status" value="1"/>
</dbReference>
<dbReference type="GO" id="GO:1990904">
    <property type="term" value="C:ribonucleoprotein complex"/>
    <property type="evidence" value="ECO:0007669"/>
    <property type="project" value="UniProtKB-KW"/>
</dbReference>
<gene>
    <name evidence="5" type="primary">rpmB</name>
    <name evidence="6" type="ORF">A2663_01175</name>
</gene>
<dbReference type="Proteomes" id="UP000178432">
    <property type="component" value="Unassembled WGS sequence"/>
</dbReference>
<sequence length="67" mass="7532">MPNCDLCGREPLKGNAVSHSNAKTIRRQKLNLQSKKINGKKMRVCARCIKTLIKPARKKNKKSEAAK</sequence>
<dbReference type="InterPro" id="IPR001383">
    <property type="entry name" value="Ribosomal_bL28_bact-type"/>
</dbReference>
<dbReference type="AlphaFoldDB" id="A0A1G1Y5V1"/>
<protein>
    <recommendedName>
        <fullName evidence="4 5">Large ribosomal subunit protein bL28</fullName>
    </recommendedName>
</protein>
<dbReference type="InterPro" id="IPR026569">
    <property type="entry name" value="Ribosomal_bL28"/>
</dbReference>
<organism evidence="6 7">
    <name type="scientific">Candidatus Buchananbacteria bacterium RIFCSPHIGHO2_01_FULL_46_12</name>
    <dbReference type="NCBI Taxonomy" id="1797536"/>
    <lineage>
        <taxon>Bacteria</taxon>
        <taxon>Candidatus Buchananiibacteriota</taxon>
    </lineage>
</organism>
<dbReference type="InterPro" id="IPR037147">
    <property type="entry name" value="Ribosomal_bL28_sf"/>
</dbReference>
<evidence type="ECO:0000313" key="6">
    <source>
        <dbReference type="EMBL" id="OGY46937.1"/>
    </source>
</evidence>